<evidence type="ECO:0000313" key="8">
    <source>
        <dbReference type="Proteomes" id="UP000325433"/>
    </source>
</evidence>
<dbReference type="SUPFAM" id="SSF57701">
    <property type="entry name" value="Zn2/Cys6 DNA-binding domain"/>
    <property type="match status" value="1"/>
</dbReference>
<evidence type="ECO:0000256" key="5">
    <source>
        <dbReference type="SAM" id="MobiDB-lite"/>
    </source>
</evidence>
<keyword evidence="2" id="KW-0238">DNA-binding</keyword>
<dbReference type="Pfam" id="PF00172">
    <property type="entry name" value="Zn_clus"/>
    <property type="match status" value="1"/>
</dbReference>
<reference evidence="8" key="1">
    <citation type="submission" date="2019-04" db="EMBL/GenBank/DDBJ databases">
        <title>Friends and foes A comparative genomics studyof 23 Aspergillus species from section Flavi.</title>
        <authorList>
            <consortium name="DOE Joint Genome Institute"/>
            <person name="Kjaerbolling I."/>
            <person name="Vesth T."/>
            <person name="Frisvad J.C."/>
            <person name="Nybo J.L."/>
            <person name="Theobald S."/>
            <person name="Kildgaard S."/>
            <person name="Isbrandt T."/>
            <person name="Kuo A."/>
            <person name="Sato A."/>
            <person name="Lyhne E.K."/>
            <person name="Kogle M.E."/>
            <person name="Wiebenga A."/>
            <person name="Kun R.S."/>
            <person name="Lubbers R.J."/>
            <person name="Makela M.R."/>
            <person name="Barry K."/>
            <person name="Chovatia M."/>
            <person name="Clum A."/>
            <person name="Daum C."/>
            <person name="Haridas S."/>
            <person name="He G."/>
            <person name="LaButti K."/>
            <person name="Lipzen A."/>
            <person name="Mondo S."/>
            <person name="Riley R."/>
            <person name="Salamov A."/>
            <person name="Simmons B.A."/>
            <person name="Magnuson J.K."/>
            <person name="Henrissat B."/>
            <person name="Mortensen U.H."/>
            <person name="Larsen T.O."/>
            <person name="Devries R.P."/>
            <person name="Grigoriev I.V."/>
            <person name="Machida M."/>
            <person name="Baker S.E."/>
            <person name="Andersen M.R."/>
        </authorList>
    </citation>
    <scope>NUCLEOTIDE SEQUENCE [LARGE SCALE GENOMIC DNA]</scope>
    <source>
        <strain evidence="8">CBS 130015</strain>
    </source>
</reference>
<dbReference type="AlphaFoldDB" id="A0A5N6WBE4"/>
<keyword evidence="8" id="KW-1185">Reference proteome</keyword>
<dbReference type="InterPro" id="IPR001138">
    <property type="entry name" value="Zn2Cys6_DnaBD"/>
</dbReference>
<dbReference type="CDD" id="cd00067">
    <property type="entry name" value="GAL4"/>
    <property type="match status" value="1"/>
</dbReference>
<dbReference type="GO" id="GO:0009893">
    <property type="term" value="P:positive regulation of metabolic process"/>
    <property type="evidence" value="ECO:0007669"/>
    <property type="project" value="UniProtKB-ARBA"/>
</dbReference>
<dbReference type="GO" id="GO:0008270">
    <property type="term" value="F:zinc ion binding"/>
    <property type="evidence" value="ECO:0007669"/>
    <property type="project" value="InterPro"/>
</dbReference>
<name>A0A5N6WBE4_9EURO</name>
<feature type="compositionally biased region" description="Polar residues" evidence="5">
    <location>
        <begin position="134"/>
        <end position="151"/>
    </location>
</feature>
<dbReference type="PANTHER" id="PTHR46910:SF33">
    <property type="entry name" value="ZN(II)2CYS6 TRANSCRIPTION FACTOR (EUROFUNG)"/>
    <property type="match status" value="1"/>
</dbReference>
<evidence type="ECO:0000256" key="2">
    <source>
        <dbReference type="ARBA" id="ARBA00023125"/>
    </source>
</evidence>
<keyword evidence="1" id="KW-0805">Transcription regulation</keyword>
<dbReference type="EMBL" id="ML738298">
    <property type="protein sequence ID" value="KAE8318177.1"/>
    <property type="molecule type" value="Genomic_DNA"/>
</dbReference>
<organism evidence="7 8">
    <name type="scientific">Aspergillus transmontanensis</name>
    <dbReference type="NCBI Taxonomy" id="1034304"/>
    <lineage>
        <taxon>Eukaryota</taxon>
        <taxon>Fungi</taxon>
        <taxon>Dikarya</taxon>
        <taxon>Ascomycota</taxon>
        <taxon>Pezizomycotina</taxon>
        <taxon>Eurotiomycetes</taxon>
        <taxon>Eurotiomycetidae</taxon>
        <taxon>Eurotiales</taxon>
        <taxon>Aspergillaceae</taxon>
        <taxon>Aspergillus</taxon>
        <taxon>Aspergillus subgen. Circumdati</taxon>
    </lineage>
</organism>
<dbReference type="CDD" id="cd12148">
    <property type="entry name" value="fungal_TF_MHR"/>
    <property type="match status" value="1"/>
</dbReference>
<protein>
    <recommendedName>
        <fullName evidence="6">Zn(2)-C6 fungal-type domain-containing protein</fullName>
    </recommendedName>
</protein>
<dbReference type="Proteomes" id="UP000325433">
    <property type="component" value="Unassembled WGS sequence"/>
</dbReference>
<dbReference type="SMART" id="SM00066">
    <property type="entry name" value="GAL4"/>
    <property type="match status" value="1"/>
</dbReference>
<sequence length="705" mass="76997">MSTGIPDSQKAHLPQVPSSIQVTAPRRKKRRINYACNYCRARKTRCDERKPSCSACQNAGVDCITINLRRPELQVDRQEAGRNSRLDSPHALPGANGCSTRSRGPNFHSATQAQEFPIGRTDLESPRGSEHQAETNSSSQSDHPENPSTLSIFRQDRGSTYCEILLGWIDRAVHRLDVSGAWPAYTHPPPSPVASYAFIGFGLCPLPSPKTTQHAVNLFLTGPNVLFPVLCKDSALRLVSIAQSVGPANLIQEAGYSSLLQVYLALLLGSLSATSPPEDFDPRVCLESCKTLMGHVLHESGPAAVQAMVLLAMAQRCYNNVTASCNSIRLAVSIANAIDLTRPKYGPPPSGRPESEPGQRSLWKTVCTFEQILAFELGRSSITEPIADWAGDRSTSLSSQHRYEAEAAKATQDLAMTLDAAGRNFIALSKRVDNDEGPDFSATIQDKLTTTCEAMVSLINWSNRVPVLSPPKSPTAELIQDPRCEPFEAFLSIHYHNAMLLLTRNSLLVCEETLQSSVDSISTSLPWESLMRSGPSIAGNAARKILRLTLRSAESQAPPILPCISAPLHAVLALTIHGIRYRMSHDVHVSDQDQSLLQAATDLIRKDCTRIQGGAAVTSLLRNLERLRQGTAMLEAPKFGTINLPAPVTGLPLGIAEGTREVDMSRHAEQNTSSYTATECWQDMDDFGAFWPSVLEWDWSGFLRT</sequence>
<dbReference type="Gene3D" id="4.10.240.10">
    <property type="entry name" value="Zn(2)-C6 fungal-type DNA-binding domain"/>
    <property type="match status" value="1"/>
</dbReference>
<evidence type="ECO:0000259" key="6">
    <source>
        <dbReference type="PROSITE" id="PS50048"/>
    </source>
</evidence>
<dbReference type="InterPro" id="IPR036864">
    <property type="entry name" value="Zn2-C6_fun-type_DNA-bd_sf"/>
</dbReference>
<feature type="compositionally biased region" description="Polar residues" evidence="5">
    <location>
        <begin position="97"/>
        <end position="114"/>
    </location>
</feature>
<feature type="domain" description="Zn(2)-C6 fungal-type" evidence="6">
    <location>
        <begin position="35"/>
        <end position="65"/>
    </location>
</feature>
<feature type="compositionally biased region" description="Basic and acidic residues" evidence="5">
    <location>
        <begin position="121"/>
        <end position="133"/>
    </location>
</feature>
<evidence type="ECO:0000313" key="7">
    <source>
        <dbReference type="EMBL" id="KAE8318177.1"/>
    </source>
</evidence>
<keyword evidence="3" id="KW-0804">Transcription</keyword>
<dbReference type="GO" id="GO:0000981">
    <property type="term" value="F:DNA-binding transcription factor activity, RNA polymerase II-specific"/>
    <property type="evidence" value="ECO:0007669"/>
    <property type="project" value="InterPro"/>
</dbReference>
<feature type="compositionally biased region" description="Basic and acidic residues" evidence="5">
    <location>
        <begin position="76"/>
        <end position="88"/>
    </location>
</feature>
<dbReference type="PROSITE" id="PS00463">
    <property type="entry name" value="ZN2_CY6_FUNGAL_1"/>
    <property type="match status" value="1"/>
</dbReference>
<evidence type="ECO:0000256" key="1">
    <source>
        <dbReference type="ARBA" id="ARBA00023015"/>
    </source>
</evidence>
<gene>
    <name evidence="7" type="ORF">BDV41DRAFT_572178</name>
</gene>
<dbReference type="PANTHER" id="PTHR46910">
    <property type="entry name" value="TRANSCRIPTION FACTOR PDR1"/>
    <property type="match status" value="1"/>
</dbReference>
<dbReference type="GO" id="GO:0003677">
    <property type="term" value="F:DNA binding"/>
    <property type="evidence" value="ECO:0007669"/>
    <property type="project" value="UniProtKB-KW"/>
</dbReference>
<evidence type="ECO:0000256" key="4">
    <source>
        <dbReference type="ARBA" id="ARBA00023242"/>
    </source>
</evidence>
<proteinExistence type="predicted"/>
<dbReference type="InterPro" id="IPR050987">
    <property type="entry name" value="AtrR-like"/>
</dbReference>
<accession>A0A5N6WBE4</accession>
<feature type="region of interest" description="Disordered" evidence="5">
    <location>
        <begin position="76"/>
        <end position="151"/>
    </location>
</feature>
<dbReference type="PROSITE" id="PS50048">
    <property type="entry name" value="ZN2_CY6_FUNGAL_2"/>
    <property type="match status" value="1"/>
</dbReference>
<feature type="region of interest" description="Disordered" evidence="5">
    <location>
        <begin position="1"/>
        <end position="26"/>
    </location>
</feature>
<evidence type="ECO:0000256" key="3">
    <source>
        <dbReference type="ARBA" id="ARBA00023163"/>
    </source>
</evidence>
<keyword evidence="4" id="KW-0539">Nucleus</keyword>